<organism evidence="3 4">
    <name type="scientific">Erythrobacter rubeus</name>
    <dbReference type="NCBI Taxonomy" id="2760803"/>
    <lineage>
        <taxon>Bacteria</taxon>
        <taxon>Pseudomonadati</taxon>
        <taxon>Pseudomonadota</taxon>
        <taxon>Alphaproteobacteria</taxon>
        <taxon>Sphingomonadales</taxon>
        <taxon>Erythrobacteraceae</taxon>
        <taxon>Erythrobacter/Porphyrobacter group</taxon>
        <taxon>Erythrobacter</taxon>
    </lineage>
</organism>
<proteinExistence type="predicted"/>
<feature type="transmembrane region" description="Helical" evidence="2">
    <location>
        <begin position="54"/>
        <end position="74"/>
    </location>
</feature>
<evidence type="ECO:0000256" key="2">
    <source>
        <dbReference type="SAM" id="Phobius"/>
    </source>
</evidence>
<feature type="transmembrane region" description="Helical" evidence="2">
    <location>
        <begin position="298"/>
        <end position="323"/>
    </location>
</feature>
<keyword evidence="2" id="KW-0472">Membrane</keyword>
<dbReference type="Proteomes" id="UP000635384">
    <property type="component" value="Unassembled WGS sequence"/>
</dbReference>
<evidence type="ECO:0000313" key="4">
    <source>
        <dbReference type="Proteomes" id="UP000635384"/>
    </source>
</evidence>
<comment type="caution">
    <text evidence="3">The sequence shown here is derived from an EMBL/GenBank/DDBJ whole genome shotgun (WGS) entry which is preliminary data.</text>
</comment>
<dbReference type="RefSeq" id="WP_190786593.1">
    <property type="nucleotide sequence ID" value="NZ_JACXLC010000001.1"/>
</dbReference>
<feature type="transmembrane region" description="Helical" evidence="2">
    <location>
        <begin position="28"/>
        <end position="48"/>
    </location>
</feature>
<name>A0ABR8KL29_9SPHN</name>
<feature type="transmembrane region" description="Helical" evidence="2">
    <location>
        <begin position="6"/>
        <end position="23"/>
    </location>
</feature>
<sequence>MELTYIGVVQAIIGLYIVLLGSVRSAIFFLILSAILMGSAAVVLPALGGSSIPPVQFALLFTTLRILAPKGGYLGFLPDAVGDNKWLIFFAMYGMASAYLAPRLFAGSFDVFPMQPIEYLGPFGTVPLAPTPQNITATFYMFGAVMLALSCNVMSRMPGAAAAMISAIITASWIHITSGILDLTMRGTPFEDFLAIFRNASYAQLDATASGFVRIRGLLAEASIYAGLGFALFVATAEMWYRSIRSSVTGWTAIGLAMMLVLSTASTAYVALAVYAALFMLRAILFPSAAPAGKLMRAAIAAFGAVFFLCALFIFVPQLPIAIWELIAEMTFGKSESLSGQQRLFWAMQGWHALIASYGLGIGPGSFRSSSQIMAVLGSVGIFGFVAFVLYLVRTFEATRRSSWGLGATPRKTLGGALGSAAILCLIPASISGPSPVPMAFFSIMAGAAIALRRPVQEAVETSPDAALERGGLRSFPAKGARGPRKTVLRPSNRVCAR</sequence>
<keyword evidence="2" id="KW-0812">Transmembrane</keyword>
<feature type="transmembrane region" description="Helical" evidence="2">
    <location>
        <begin position="222"/>
        <end position="241"/>
    </location>
</feature>
<dbReference type="GO" id="GO:0016787">
    <property type="term" value="F:hydrolase activity"/>
    <property type="evidence" value="ECO:0007669"/>
    <property type="project" value="UniProtKB-KW"/>
</dbReference>
<protein>
    <submittedName>
        <fullName evidence="3">Glycoside hydrolase</fullName>
    </submittedName>
</protein>
<feature type="region of interest" description="Disordered" evidence="1">
    <location>
        <begin position="474"/>
        <end position="493"/>
    </location>
</feature>
<feature type="transmembrane region" description="Helical" evidence="2">
    <location>
        <begin position="253"/>
        <end position="278"/>
    </location>
</feature>
<gene>
    <name evidence="3" type="ORF">IB285_01965</name>
</gene>
<keyword evidence="4" id="KW-1185">Reference proteome</keyword>
<keyword evidence="2" id="KW-1133">Transmembrane helix</keyword>
<feature type="transmembrane region" description="Helical" evidence="2">
    <location>
        <begin position="135"/>
        <end position="154"/>
    </location>
</feature>
<keyword evidence="3" id="KW-0378">Hydrolase</keyword>
<feature type="transmembrane region" description="Helical" evidence="2">
    <location>
        <begin position="414"/>
        <end position="431"/>
    </location>
</feature>
<evidence type="ECO:0000313" key="3">
    <source>
        <dbReference type="EMBL" id="MBD2841015.1"/>
    </source>
</evidence>
<feature type="transmembrane region" description="Helical" evidence="2">
    <location>
        <begin position="86"/>
        <end position="106"/>
    </location>
</feature>
<reference evidence="3 4" key="1">
    <citation type="submission" date="2020-09" db="EMBL/GenBank/DDBJ databases">
        <authorList>
            <person name="Yoon J.-W."/>
        </authorList>
    </citation>
    <scope>NUCLEOTIDE SEQUENCE [LARGE SCALE GENOMIC DNA]</scope>
    <source>
        <strain evidence="3 4">KMU-140</strain>
    </source>
</reference>
<evidence type="ECO:0000256" key="1">
    <source>
        <dbReference type="SAM" id="MobiDB-lite"/>
    </source>
</evidence>
<feature type="transmembrane region" description="Helical" evidence="2">
    <location>
        <begin position="373"/>
        <end position="393"/>
    </location>
</feature>
<dbReference type="EMBL" id="JACXLC010000001">
    <property type="protein sequence ID" value="MBD2841015.1"/>
    <property type="molecule type" value="Genomic_DNA"/>
</dbReference>
<feature type="transmembrane region" description="Helical" evidence="2">
    <location>
        <begin position="161"/>
        <end position="181"/>
    </location>
</feature>
<accession>A0ABR8KL29</accession>